<gene>
    <name evidence="1" type="ORF">RM697_04375</name>
</gene>
<accession>A0ABU2YI77</accession>
<name>A0ABU2YI77_9FLAO</name>
<organism evidence="1 2">
    <name type="scientific">Microcosmobacter mediterraneus</name>
    <dbReference type="NCBI Taxonomy" id="3075607"/>
    <lineage>
        <taxon>Bacteria</taxon>
        <taxon>Pseudomonadati</taxon>
        <taxon>Bacteroidota</taxon>
        <taxon>Flavobacteriia</taxon>
        <taxon>Flavobacteriales</taxon>
        <taxon>Flavobacteriaceae</taxon>
        <taxon>Microcosmobacter</taxon>
    </lineage>
</organism>
<dbReference type="PANTHER" id="PTHR30383">
    <property type="entry name" value="THIOESTERASE 1/PROTEASE 1/LYSOPHOSPHOLIPASE L1"/>
    <property type="match status" value="1"/>
</dbReference>
<dbReference type="Proteomes" id="UP001259492">
    <property type="component" value="Unassembled WGS sequence"/>
</dbReference>
<dbReference type="InterPro" id="IPR051532">
    <property type="entry name" value="Ester_Hydrolysis_Enzymes"/>
</dbReference>
<evidence type="ECO:0000313" key="1">
    <source>
        <dbReference type="EMBL" id="MDT0557868.1"/>
    </source>
</evidence>
<comment type="caution">
    <text evidence="1">The sequence shown here is derived from an EMBL/GenBank/DDBJ whole genome shotgun (WGS) entry which is preliminary data.</text>
</comment>
<proteinExistence type="predicted"/>
<keyword evidence="2" id="KW-1185">Reference proteome</keyword>
<dbReference type="Gene3D" id="3.40.50.1110">
    <property type="entry name" value="SGNH hydrolase"/>
    <property type="match status" value="1"/>
</dbReference>
<dbReference type="SUPFAM" id="SSF52266">
    <property type="entry name" value="SGNH hydrolase"/>
    <property type="match status" value="2"/>
</dbReference>
<sequence>MKTIKYIILSALFVGLLGCENETLEDLRDRNNEEEVILPDLTAGSADFSRFVSIGASFTAGFTDNGLFIASQKNSFPNIMSDQFAKIGGGEYNQPLMNDNFGGLALAGNRITQPRLVFGGAGPVPLESIIGPVTVSTDIALNNPTGPFNNLGVPGAKSFHMIANGYGNLSNFPAAANPYAVRLTGSSPDASMLELAVAQNPTFFTLSEIGGNDVLGYATSGGDGSNPITDTGTFDFALTTMVNALVATGADGAIANLPNITSLSYFTTVTHNPLEPSNEAFGPLIPTLNTLFGALNGAYAFLEAQGAIDNAAQRSIVFSETEASAVVIRDESIDNIATLITNTLLGNPAFPAFIGQFGLPPEAAPLVAALLGNIYGQTRQATAEDLLTLPSSSVIGTVNTDTFNFLVSQGLTPDLAGQFSVEGVTNPLIDTWVLLPTEQAEIAAATEAYNASISAAASANGLALVDLNSVLVEASSVGIQFDDFFLNTDLVFGGLVSLDGVHLTARGYALMANSFLQAIDSQFGSNFMASGNVAKAGDFPTNYSPTLGLE</sequence>
<reference evidence="1 2" key="1">
    <citation type="submission" date="2023-09" db="EMBL/GenBank/DDBJ databases">
        <authorList>
            <person name="Rey-Velasco X."/>
        </authorList>
    </citation>
    <scope>NUCLEOTIDE SEQUENCE [LARGE SCALE GENOMIC DNA]</scope>
    <source>
        <strain evidence="1 2">W332</strain>
    </source>
</reference>
<dbReference type="EMBL" id="JAVRIA010000002">
    <property type="protein sequence ID" value="MDT0557868.1"/>
    <property type="molecule type" value="Genomic_DNA"/>
</dbReference>
<dbReference type="InterPro" id="IPR036514">
    <property type="entry name" value="SGNH_hydro_sf"/>
</dbReference>
<dbReference type="RefSeq" id="WP_311426643.1">
    <property type="nucleotide sequence ID" value="NZ_JAVRIA010000002.1"/>
</dbReference>
<evidence type="ECO:0000313" key="2">
    <source>
        <dbReference type="Proteomes" id="UP001259492"/>
    </source>
</evidence>
<dbReference type="PROSITE" id="PS51257">
    <property type="entry name" value="PROKAR_LIPOPROTEIN"/>
    <property type="match status" value="1"/>
</dbReference>
<dbReference type="PANTHER" id="PTHR30383:SF5">
    <property type="entry name" value="SGNH HYDROLASE-TYPE ESTERASE DOMAIN-CONTAINING PROTEIN"/>
    <property type="match status" value="1"/>
</dbReference>
<protein>
    <submittedName>
        <fullName evidence="1">G-D-S-L family lipolytic protein</fullName>
    </submittedName>
</protein>